<dbReference type="STRING" id="1182545.A0A072P264"/>
<proteinExistence type="predicted"/>
<reference evidence="3 4" key="1">
    <citation type="submission" date="2013-03" db="EMBL/GenBank/DDBJ databases">
        <title>The Genome Sequence of Exophiala aquamarina CBS 119918.</title>
        <authorList>
            <consortium name="The Broad Institute Genomics Platform"/>
            <person name="Cuomo C."/>
            <person name="de Hoog S."/>
            <person name="Gorbushina A."/>
            <person name="Walker B."/>
            <person name="Young S.K."/>
            <person name="Zeng Q."/>
            <person name="Gargeya S."/>
            <person name="Fitzgerald M."/>
            <person name="Haas B."/>
            <person name="Abouelleil A."/>
            <person name="Allen A.W."/>
            <person name="Alvarado L."/>
            <person name="Arachchi H.M."/>
            <person name="Berlin A.M."/>
            <person name="Chapman S.B."/>
            <person name="Gainer-Dewar J."/>
            <person name="Goldberg J."/>
            <person name="Griggs A."/>
            <person name="Gujja S."/>
            <person name="Hansen M."/>
            <person name="Howarth C."/>
            <person name="Imamovic A."/>
            <person name="Ireland A."/>
            <person name="Larimer J."/>
            <person name="McCowan C."/>
            <person name="Murphy C."/>
            <person name="Pearson M."/>
            <person name="Poon T.W."/>
            <person name="Priest M."/>
            <person name="Roberts A."/>
            <person name="Saif S."/>
            <person name="Shea T."/>
            <person name="Sisk P."/>
            <person name="Sykes S."/>
            <person name="Wortman J."/>
            <person name="Nusbaum C."/>
            <person name="Birren B."/>
        </authorList>
    </citation>
    <scope>NUCLEOTIDE SEQUENCE [LARGE SCALE GENOMIC DNA]</scope>
    <source>
        <strain evidence="3 4">CBS 119918</strain>
    </source>
</reference>
<accession>A0A072P264</accession>
<evidence type="ECO:0000256" key="1">
    <source>
        <dbReference type="SAM" id="Coils"/>
    </source>
</evidence>
<evidence type="ECO:0000259" key="2">
    <source>
        <dbReference type="Pfam" id="PF25545"/>
    </source>
</evidence>
<dbReference type="RefSeq" id="XP_013255943.1">
    <property type="nucleotide sequence ID" value="XM_013400489.1"/>
</dbReference>
<dbReference type="PANTHER" id="PTHR42470">
    <property type="entry name" value="VAST DOMAIN-CONTAINING PROTEIN"/>
    <property type="match status" value="1"/>
</dbReference>
<feature type="non-terminal residue" evidence="3">
    <location>
        <position position="1"/>
    </location>
</feature>
<gene>
    <name evidence="3" type="ORF">A1O9_10328</name>
</gene>
<comment type="caution">
    <text evidence="3">The sequence shown here is derived from an EMBL/GenBank/DDBJ whole genome shotgun (WGS) entry which is preliminary data.</text>
</comment>
<protein>
    <recommendedName>
        <fullName evidence="2">DUF7924 domain-containing protein</fullName>
    </recommendedName>
</protein>
<dbReference type="VEuPathDB" id="FungiDB:A1O9_10328"/>
<feature type="coiled-coil region" evidence="1">
    <location>
        <begin position="416"/>
        <end position="443"/>
    </location>
</feature>
<dbReference type="Proteomes" id="UP000027920">
    <property type="component" value="Unassembled WGS sequence"/>
</dbReference>
<sequence>STQTPKSGDLPPSSYDGSHLPWKVFREDVLGPHRIKINDASPMQGLLPEPLLTLIERETMNPERFDQQKKAFREQVEQGRGFGPSPLFPPNILPSIDSENRLARCMVPTFSRDALPVRARNHNSPLYELSVPRSGLGCGFSASALSFEEISTMPSWLMTTGTVVHFDTGYISPGAPLYCPFLTFERTMGDTQLESAKNQCAIAGSWCVRALQLLYAQAWKGQMIPEMPISFSCTIDNTFAILNFHWFDSDTYSMAPLDTFDLSDDEQFTKFLVWIESIGNWATAHHLPLIKTALERIRMKDTTPPATPRQPKLSVATGICPDEQLIKSLKTTFNNIPWRFEDDEFTPVSSSTASWGSPIVTNATFANLVYPMVAPGQLRSTAPRSAVSKRLLPQIGQPTPPPAYAANPELVWQKRFGHAMDEIRELQQQVLALKNEVDGSNMSFLNELSGVKSTMTSVLRKETL</sequence>
<dbReference type="HOGENOM" id="CLU_030881_0_0_1"/>
<keyword evidence="4" id="KW-1185">Reference proteome</keyword>
<feature type="non-terminal residue" evidence="3">
    <location>
        <position position="464"/>
    </location>
</feature>
<organism evidence="3 4">
    <name type="scientific">Exophiala aquamarina CBS 119918</name>
    <dbReference type="NCBI Taxonomy" id="1182545"/>
    <lineage>
        <taxon>Eukaryota</taxon>
        <taxon>Fungi</taxon>
        <taxon>Dikarya</taxon>
        <taxon>Ascomycota</taxon>
        <taxon>Pezizomycotina</taxon>
        <taxon>Eurotiomycetes</taxon>
        <taxon>Chaetothyriomycetidae</taxon>
        <taxon>Chaetothyriales</taxon>
        <taxon>Herpotrichiellaceae</taxon>
        <taxon>Exophiala</taxon>
    </lineage>
</organism>
<name>A0A072P264_9EURO</name>
<keyword evidence="1" id="KW-0175">Coiled coil</keyword>
<dbReference type="OrthoDB" id="4154081at2759"/>
<evidence type="ECO:0000313" key="3">
    <source>
        <dbReference type="EMBL" id="KEF53353.1"/>
    </source>
</evidence>
<dbReference type="PANTHER" id="PTHR42470:SF2">
    <property type="match status" value="1"/>
</dbReference>
<dbReference type="EMBL" id="AMGV01000013">
    <property type="protein sequence ID" value="KEF53353.1"/>
    <property type="molecule type" value="Genomic_DNA"/>
</dbReference>
<dbReference type="InterPro" id="IPR057684">
    <property type="entry name" value="DUF7924"/>
</dbReference>
<feature type="domain" description="DUF7924" evidence="2">
    <location>
        <begin position="130"/>
        <end position="294"/>
    </location>
</feature>
<dbReference type="Pfam" id="PF25545">
    <property type="entry name" value="DUF7924"/>
    <property type="match status" value="1"/>
</dbReference>
<dbReference type="GeneID" id="25285232"/>
<dbReference type="AlphaFoldDB" id="A0A072P264"/>
<evidence type="ECO:0000313" key="4">
    <source>
        <dbReference type="Proteomes" id="UP000027920"/>
    </source>
</evidence>